<sequence>MSRKVLPLPEELIRIVREERERSGCNSKTAKSAYSFSSPRQKKEGSRLERAAIESGEVRARLHLLGPREAAIKSCRQGNKSTVSTVPVTRLLTASWKRKKLSLRNEKVLHCAYAYATADMRQPLDDREIALNKQGLKASSTQFSPIVSEEGQYDPFEKEQEIQLSEPLRVISTSKAMSPIHESLRNKLVTFDLLNSSLLLTPLLLLAGLFYSINLMIIHSCSDMPLLAYADADWALARIAVVPPLANWHSKGRAALVVPESLRLVFHPNMIGGSRRCSDPGPISLAGSHWIYSSFCAACCEASRFACCCALPIRKDFALLLSPRKMMILWKPHFPSTGLGFRMSQNRSIRAIPDDGSDIPFQNVSDREYRSQNVGGVVGWTYIPEAWLAVSISYWTSCLKLCFRVDDFFLIPRCEKKKGPFSKPFEVDRDKDKRLATELDTWNRTQGAVISDAAKKEERLAVKAILAFSLIRSRESDLSLAPLTS</sequence>
<dbReference type="Proteomes" id="UP001472677">
    <property type="component" value="Unassembled WGS sequence"/>
</dbReference>
<proteinExistence type="predicted"/>
<gene>
    <name evidence="2" type="ORF">V6N12_075934</name>
</gene>
<name>A0ABR2AXU4_9ROSI</name>
<accession>A0ABR2AXU4</accession>
<evidence type="ECO:0000313" key="2">
    <source>
        <dbReference type="EMBL" id="KAK8499084.1"/>
    </source>
</evidence>
<protein>
    <submittedName>
        <fullName evidence="2">Uncharacterized protein</fullName>
    </submittedName>
</protein>
<organism evidence="2 3">
    <name type="scientific">Hibiscus sabdariffa</name>
    <name type="common">roselle</name>
    <dbReference type="NCBI Taxonomy" id="183260"/>
    <lineage>
        <taxon>Eukaryota</taxon>
        <taxon>Viridiplantae</taxon>
        <taxon>Streptophyta</taxon>
        <taxon>Embryophyta</taxon>
        <taxon>Tracheophyta</taxon>
        <taxon>Spermatophyta</taxon>
        <taxon>Magnoliopsida</taxon>
        <taxon>eudicotyledons</taxon>
        <taxon>Gunneridae</taxon>
        <taxon>Pentapetalae</taxon>
        <taxon>rosids</taxon>
        <taxon>malvids</taxon>
        <taxon>Malvales</taxon>
        <taxon>Malvaceae</taxon>
        <taxon>Malvoideae</taxon>
        <taxon>Hibiscus</taxon>
    </lineage>
</organism>
<evidence type="ECO:0000256" key="1">
    <source>
        <dbReference type="SAM" id="MobiDB-lite"/>
    </source>
</evidence>
<feature type="region of interest" description="Disordered" evidence="1">
    <location>
        <begin position="20"/>
        <end position="48"/>
    </location>
</feature>
<evidence type="ECO:0000313" key="3">
    <source>
        <dbReference type="Proteomes" id="UP001472677"/>
    </source>
</evidence>
<reference evidence="2 3" key="1">
    <citation type="journal article" date="2024" name="G3 (Bethesda)">
        <title>Genome assembly of Hibiscus sabdariffa L. provides insights into metabolisms of medicinal natural products.</title>
        <authorList>
            <person name="Kim T."/>
        </authorList>
    </citation>
    <scope>NUCLEOTIDE SEQUENCE [LARGE SCALE GENOMIC DNA]</scope>
    <source>
        <strain evidence="2">TK-2024</strain>
        <tissue evidence="2">Old leaves</tissue>
    </source>
</reference>
<dbReference type="EMBL" id="JBBPBM010000239">
    <property type="protein sequence ID" value="KAK8499084.1"/>
    <property type="molecule type" value="Genomic_DNA"/>
</dbReference>
<keyword evidence="3" id="KW-1185">Reference proteome</keyword>
<feature type="compositionally biased region" description="Polar residues" evidence="1">
    <location>
        <begin position="24"/>
        <end position="39"/>
    </location>
</feature>
<comment type="caution">
    <text evidence="2">The sequence shown here is derived from an EMBL/GenBank/DDBJ whole genome shotgun (WGS) entry which is preliminary data.</text>
</comment>